<dbReference type="EMBL" id="JAIFTL010000002">
    <property type="protein sequence ID" value="KAG9327681.1"/>
    <property type="molecule type" value="Genomic_DNA"/>
</dbReference>
<evidence type="ECO:0000313" key="3">
    <source>
        <dbReference type="EMBL" id="KAG9327681.1"/>
    </source>
</evidence>
<name>A0A9P8D3A5_MORAP</name>
<dbReference type="InterPro" id="IPR010371">
    <property type="entry name" value="YBR137W-like"/>
</dbReference>
<organism evidence="3 4">
    <name type="scientific">Mortierella alpina</name>
    <name type="common">Oleaginous fungus</name>
    <name type="synonym">Mortierella renispora</name>
    <dbReference type="NCBI Taxonomy" id="64518"/>
    <lineage>
        <taxon>Eukaryota</taxon>
        <taxon>Fungi</taxon>
        <taxon>Fungi incertae sedis</taxon>
        <taxon>Mucoromycota</taxon>
        <taxon>Mortierellomycotina</taxon>
        <taxon>Mortierellomycetes</taxon>
        <taxon>Mortierellales</taxon>
        <taxon>Mortierellaceae</taxon>
        <taxon>Mortierella</taxon>
    </lineage>
</organism>
<dbReference type="Gene3D" id="3.30.60.10">
    <property type="entry name" value="Endochitinase-like"/>
    <property type="match status" value="1"/>
</dbReference>
<comment type="caution">
    <text evidence="3">The sequence shown here is derived from an EMBL/GenBank/DDBJ whole genome shotgun (WGS) entry which is preliminary data.</text>
</comment>
<dbReference type="PANTHER" id="PTHR28255">
    <property type="match status" value="1"/>
</dbReference>
<sequence>MYGFCGNSELHCGAGCQVGFGACTGSDSGSTVDPSVTTAPSVPSASASSVVVSPTVSSIMTSVVITPTTTTTTTTSSTTSSSSSTKDAMSLSSHQMEEAAQLLPELLAQEQELQFPRFTNDDALELGNTLVLMAKNRTPFKGTTVDNENWMRRKVNTVVRLQHSSYYIGRLLASKGQTDMEKAYMVPAADHACHGGAFPLLIKHVGCVGAIVVSGLKQDEDHAMVVQGIRQMIAIMKN</sequence>
<dbReference type="InterPro" id="IPR036861">
    <property type="entry name" value="Endochitinase-like_sf"/>
</dbReference>
<dbReference type="PANTHER" id="PTHR28255:SF1">
    <property type="entry name" value="UPF0303 PROTEIN YBR137W"/>
    <property type="match status" value="1"/>
</dbReference>
<gene>
    <name evidence="3" type="ORF">KVV02_006385</name>
</gene>
<evidence type="ECO:0000256" key="1">
    <source>
        <dbReference type="ARBA" id="ARBA00022669"/>
    </source>
</evidence>
<dbReference type="AlphaFoldDB" id="A0A9P8D3A5"/>
<dbReference type="SUPFAM" id="SSF57016">
    <property type="entry name" value="Plant lectins/antimicrobial peptides"/>
    <property type="match status" value="1"/>
</dbReference>
<dbReference type="Proteomes" id="UP000717515">
    <property type="component" value="Unassembled WGS sequence"/>
</dbReference>
<dbReference type="SUPFAM" id="SSF143744">
    <property type="entry name" value="GlcG-like"/>
    <property type="match status" value="1"/>
</dbReference>
<feature type="compositionally biased region" description="Low complexity" evidence="2">
    <location>
        <begin position="69"/>
        <end position="85"/>
    </location>
</feature>
<keyword evidence="1" id="KW-0147">Chitin-binding</keyword>
<evidence type="ECO:0000313" key="4">
    <source>
        <dbReference type="Proteomes" id="UP000717515"/>
    </source>
</evidence>
<feature type="region of interest" description="Disordered" evidence="2">
    <location>
        <begin position="69"/>
        <end position="92"/>
    </location>
</feature>
<dbReference type="GO" id="GO:0008061">
    <property type="term" value="F:chitin binding"/>
    <property type="evidence" value="ECO:0007669"/>
    <property type="project" value="UniProtKB-KW"/>
</dbReference>
<dbReference type="InterPro" id="IPR038084">
    <property type="entry name" value="PduO/GlcC-like_sf"/>
</dbReference>
<accession>A0A9P8D3A5</accession>
<protein>
    <submittedName>
        <fullName evidence="3">Uncharacterized protein</fullName>
    </submittedName>
</protein>
<dbReference type="Pfam" id="PF03928">
    <property type="entry name" value="HbpS-like"/>
    <property type="match status" value="1"/>
</dbReference>
<proteinExistence type="predicted"/>
<reference evidence="3" key="1">
    <citation type="submission" date="2021-07" db="EMBL/GenBank/DDBJ databases">
        <title>Draft genome of Mortierella alpina, strain LL118, isolated from an aspen leaf litter sample.</title>
        <authorList>
            <person name="Yang S."/>
            <person name="Vinatzer B.A."/>
        </authorList>
    </citation>
    <scope>NUCLEOTIDE SEQUENCE</scope>
    <source>
        <strain evidence="3">LL118</strain>
    </source>
</reference>
<dbReference type="Gene3D" id="3.30.450.150">
    <property type="entry name" value="Haem-degrading domain"/>
    <property type="match status" value="2"/>
</dbReference>
<evidence type="ECO:0000256" key="2">
    <source>
        <dbReference type="SAM" id="MobiDB-lite"/>
    </source>
</evidence>
<dbReference type="InterPro" id="IPR005624">
    <property type="entry name" value="PduO/GlcC-like"/>
</dbReference>